<accession>A0A7R9LX23</accession>
<feature type="domain" description="Myotubularin phosphatase" evidence="3">
    <location>
        <begin position="1"/>
        <end position="131"/>
    </location>
</feature>
<sequence>IEKEWLSFGHKFSDRCGHIQGDSKEMAPVFTQFLDATWQLTQQLPQHWEFNERYLLAIHDHVHSCQFGTFISNSDKERRDLRVVERTYSLWAYINSHRAEFLNPLYVKENTQDILDVNVSPQTIKFWRGLYNRFEFGVHPRHSLSEVLVAAQNHISSLENHIQYLEDQITRLSSDTSDSQSSCGVSP</sequence>
<feature type="non-terminal residue" evidence="4">
    <location>
        <position position="1"/>
    </location>
</feature>
<dbReference type="Proteomes" id="UP000759131">
    <property type="component" value="Unassembled WGS sequence"/>
</dbReference>
<comment type="similarity">
    <text evidence="1">Belongs to the protein-tyrosine phosphatase family. Non-receptor class myotubularin subfamily.</text>
</comment>
<feature type="non-terminal residue" evidence="4">
    <location>
        <position position="187"/>
    </location>
</feature>
<feature type="coiled-coil region" evidence="2">
    <location>
        <begin position="148"/>
        <end position="175"/>
    </location>
</feature>
<dbReference type="GO" id="GO:0004438">
    <property type="term" value="F:phosphatidylinositol-3-phosphate phosphatase activity"/>
    <property type="evidence" value="ECO:0007669"/>
    <property type="project" value="TreeGrafter"/>
</dbReference>
<dbReference type="EMBL" id="OC902282">
    <property type="protein sequence ID" value="CAD7649477.1"/>
    <property type="molecule type" value="Genomic_DNA"/>
</dbReference>
<protein>
    <recommendedName>
        <fullName evidence="3">Myotubularin phosphatase domain-containing protein</fullName>
    </recommendedName>
</protein>
<dbReference type="InterPro" id="IPR010569">
    <property type="entry name" value="Myotubularin-like_Pase_dom"/>
</dbReference>
<evidence type="ECO:0000256" key="2">
    <source>
        <dbReference type="SAM" id="Coils"/>
    </source>
</evidence>
<evidence type="ECO:0000256" key="1">
    <source>
        <dbReference type="ARBA" id="ARBA00007471"/>
    </source>
</evidence>
<evidence type="ECO:0000313" key="4">
    <source>
        <dbReference type="EMBL" id="CAD7649477.1"/>
    </source>
</evidence>
<dbReference type="PROSITE" id="PS51339">
    <property type="entry name" value="PPASE_MYOTUBULARIN"/>
    <property type="match status" value="1"/>
</dbReference>
<dbReference type="Pfam" id="PF06602">
    <property type="entry name" value="Myotub-related"/>
    <property type="match status" value="1"/>
</dbReference>
<proteinExistence type="inferred from homology"/>
<gene>
    <name evidence="4" type="ORF">OSB1V03_LOCUS22401</name>
</gene>
<dbReference type="GO" id="GO:0005737">
    <property type="term" value="C:cytoplasm"/>
    <property type="evidence" value="ECO:0007669"/>
    <property type="project" value="TreeGrafter"/>
</dbReference>
<name>A0A7R9LX23_9ACAR</name>
<dbReference type="AlphaFoldDB" id="A0A7R9LX23"/>
<dbReference type="GO" id="GO:0106018">
    <property type="term" value="F:phosphatidylinositol-3,5-bisphosphate phosphatase activity"/>
    <property type="evidence" value="ECO:0007669"/>
    <property type="project" value="TreeGrafter"/>
</dbReference>
<dbReference type="InterPro" id="IPR030564">
    <property type="entry name" value="Myotubularin"/>
</dbReference>
<evidence type="ECO:0000313" key="5">
    <source>
        <dbReference type="Proteomes" id="UP000759131"/>
    </source>
</evidence>
<reference evidence="4" key="1">
    <citation type="submission" date="2020-11" db="EMBL/GenBank/DDBJ databases">
        <authorList>
            <person name="Tran Van P."/>
        </authorList>
    </citation>
    <scope>NUCLEOTIDE SEQUENCE</scope>
</reference>
<keyword evidence="5" id="KW-1185">Reference proteome</keyword>
<dbReference type="InterPro" id="IPR029021">
    <property type="entry name" value="Prot-tyrosine_phosphatase-like"/>
</dbReference>
<dbReference type="OrthoDB" id="271628at2759"/>
<dbReference type="GO" id="GO:0046856">
    <property type="term" value="P:phosphatidylinositol dephosphorylation"/>
    <property type="evidence" value="ECO:0007669"/>
    <property type="project" value="TreeGrafter"/>
</dbReference>
<dbReference type="EMBL" id="CAJPIZ010047707">
    <property type="protein sequence ID" value="CAG2122455.1"/>
    <property type="molecule type" value="Genomic_DNA"/>
</dbReference>
<dbReference type="PANTHER" id="PTHR10807">
    <property type="entry name" value="MYOTUBULARIN-RELATED"/>
    <property type="match status" value="1"/>
</dbReference>
<evidence type="ECO:0000259" key="3">
    <source>
        <dbReference type="PROSITE" id="PS51339"/>
    </source>
</evidence>
<dbReference type="PANTHER" id="PTHR10807:SF8">
    <property type="entry name" value="PHOSPHATIDYLINOSITOL-3-PHOSPHATE PHOSPHATASE"/>
    <property type="match status" value="1"/>
</dbReference>
<keyword evidence="2" id="KW-0175">Coiled coil</keyword>
<organism evidence="4">
    <name type="scientific">Medioppia subpectinata</name>
    <dbReference type="NCBI Taxonomy" id="1979941"/>
    <lineage>
        <taxon>Eukaryota</taxon>
        <taxon>Metazoa</taxon>
        <taxon>Ecdysozoa</taxon>
        <taxon>Arthropoda</taxon>
        <taxon>Chelicerata</taxon>
        <taxon>Arachnida</taxon>
        <taxon>Acari</taxon>
        <taxon>Acariformes</taxon>
        <taxon>Sarcoptiformes</taxon>
        <taxon>Oribatida</taxon>
        <taxon>Brachypylina</taxon>
        <taxon>Oppioidea</taxon>
        <taxon>Oppiidae</taxon>
        <taxon>Medioppia</taxon>
    </lineage>
</organism>
<dbReference type="SUPFAM" id="SSF52799">
    <property type="entry name" value="(Phosphotyrosine protein) phosphatases II"/>
    <property type="match status" value="1"/>
</dbReference>